<evidence type="ECO:0000259" key="1">
    <source>
        <dbReference type="PROSITE" id="PS50943"/>
    </source>
</evidence>
<gene>
    <name evidence="2" type="ORF">J2S18_001541</name>
</gene>
<accession>A0ABT9UTI2</accession>
<dbReference type="Gene3D" id="1.10.260.40">
    <property type="entry name" value="lambda repressor-like DNA-binding domains"/>
    <property type="match status" value="1"/>
</dbReference>
<evidence type="ECO:0000313" key="3">
    <source>
        <dbReference type="Proteomes" id="UP001228504"/>
    </source>
</evidence>
<dbReference type="PROSITE" id="PS50943">
    <property type="entry name" value="HTH_CROC1"/>
    <property type="match status" value="1"/>
</dbReference>
<keyword evidence="3" id="KW-1185">Reference proteome</keyword>
<dbReference type="Proteomes" id="UP001228504">
    <property type="component" value="Unassembled WGS sequence"/>
</dbReference>
<dbReference type="CDD" id="cd00093">
    <property type="entry name" value="HTH_XRE"/>
    <property type="match status" value="1"/>
</dbReference>
<sequence length="71" mass="8437">MERKVKLSENIRMYRAKNRITQNELGEKTTLGSRKIWAIENDEIYILRFEDVLKLSNKLDIPLENLIAGRF</sequence>
<protein>
    <submittedName>
        <fullName evidence="2">Transcriptional regulator with XRE-family HTH domain</fullName>
    </submittedName>
</protein>
<reference evidence="2 3" key="1">
    <citation type="submission" date="2023-07" db="EMBL/GenBank/DDBJ databases">
        <title>Genomic Encyclopedia of Type Strains, Phase IV (KMG-IV): sequencing the most valuable type-strain genomes for metagenomic binning, comparative biology and taxonomic classification.</title>
        <authorList>
            <person name="Goeker M."/>
        </authorList>
    </citation>
    <scope>NUCLEOTIDE SEQUENCE [LARGE SCALE GENOMIC DNA]</scope>
    <source>
        <strain evidence="2 3">DSM 20694</strain>
    </source>
</reference>
<evidence type="ECO:0000313" key="2">
    <source>
        <dbReference type="EMBL" id="MDQ0149610.1"/>
    </source>
</evidence>
<dbReference type="SUPFAM" id="SSF47413">
    <property type="entry name" value="lambda repressor-like DNA-binding domains"/>
    <property type="match status" value="1"/>
</dbReference>
<dbReference type="Pfam" id="PF12844">
    <property type="entry name" value="HTH_19"/>
    <property type="match status" value="1"/>
</dbReference>
<comment type="caution">
    <text evidence="2">The sequence shown here is derived from an EMBL/GenBank/DDBJ whole genome shotgun (WGS) entry which is preliminary data.</text>
</comment>
<name>A0ABT9UTI2_9FIRM</name>
<dbReference type="InterPro" id="IPR001387">
    <property type="entry name" value="Cro/C1-type_HTH"/>
</dbReference>
<proteinExistence type="predicted"/>
<organism evidence="2 3">
    <name type="scientific">Eubacterium multiforme</name>
    <dbReference type="NCBI Taxonomy" id="83339"/>
    <lineage>
        <taxon>Bacteria</taxon>
        <taxon>Bacillati</taxon>
        <taxon>Bacillota</taxon>
        <taxon>Clostridia</taxon>
        <taxon>Eubacteriales</taxon>
        <taxon>Eubacteriaceae</taxon>
        <taxon>Eubacterium</taxon>
    </lineage>
</organism>
<dbReference type="InterPro" id="IPR010982">
    <property type="entry name" value="Lambda_DNA-bd_dom_sf"/>
</dbReference>
<feature type="domain" description="HTH cro/C1-type" evidence="1">
    <location>
        <begin position="11"/>
        <end position="66"/>
    </location>
</feature>
<dbReference type="RefSeq" id="WP_307485287.1">
    <property type="nucleotide sequence ID" value="NZ_JAUSUF010000004.1"/>
</dbReference>
<dbReference type="EMBL" id="JAUSUF010000004">
    <property type="protein sequence ID" value="MDQ0149610.1"/>
    <property type="molecule type" value="Genomic_DNA"/>
</dbReference>